<dbReference type="AlphaFoldDB" id="A0A1B2AH34"/>
<evidence type="ECO:0000313" key="13">
    <source>
        <dbReference type="EMBL" id="ANY21385.1"/>
    </source>
</evidence>
<dbReference type="UniPathway" id="UPA00204"/>
<comment type="catalytic activity">
    <reaction evidence="2 11">
        <text>glutathione + H2O = L-cysteinylglycine + L-glutamate</text>
        <dbReference type="Rhea" id="RHEA:28807"/>
        <dbReference type="ChEBI" id="CHEBI:15377"/>
        <dbReference type="ChEBI" id="CHEBI:29985"/>
        <dbReference type="ChEBI" id="CHEBI:57925"/>
        <dbReference type="ChEBI" id="CHEBI:61694"/>
        <dbReference type="EC" id="3.4.19.13"/>
    </reaction>
</comment>
<evidence type="ECO:0000256" key="4">
    <source>
        <dbReference type="ARBA" id="ARBA00022679"/>
    </source>
</evidence>
<comment type="subunit">
    <text evidence="11">This enzyme consists of two polypeptide chains, which are synthesized in precursor form from a single polypeptide.</text>
</comment>
<feature type="chain" id="PRO_5008534216" description="Glutathione hydrolase proenzyme" evidence="12">
    <location>
        <begin position="29"/>
        <end position="579"/>
    </location>
</feature>
<evidence type="ECO:0000256" key="10">
    <source>
        <dbReference type="PIRSR" id="PIRSR600101-2"/>
    </source>
</evidence>
<comment type="catalytic activity">
    <reaction evidence="1 11">
        <text>an S-substituted glutathione + H2O = an S-substituted L-cysteinylglycine + L-glutamate</text>
        <dbReference type="Rhea" id="RHEA:59468"/>
        <dbReference type="ChEBI" id="CHEBI:15377"/>
        <dbReference type="ChEBI" id="CHEBI:29985"/>
        <dbReference type="ChEBI" id="CHEBI:90779"/>
        <dbReference type="ChEBI" id="CHEBI:143103"/>
        <dbReference type="EC" id="3.4.19.13"/>
    </reaction>
</comment>
<evidence type="ECO:0000313" key="14">
    <source>
        <dbReference type="Proteomes" id="UP000092932"/>
    </source>
</evidence>
<organism evidence="13 14">
    <name type="scientific">Tsuneonella dongtanensis</name>
    <dbReference type="NCBI Taxonomy" id="692370"/>
    <lineage>
        <taxon>Bacteria</taxon>
        <taxon>Pseudomonadati</taxon>
        <taxon>Pseudomonadota</taxon>
        <taxon>Alphaproteobacteria</taxon>
        <taxon>Sphingomonadales</taxon>
        <taxon>Erythrobacteraceae</taxon>
        <taxon>Tsuneonella</taxon>
    </lineage>
</organism>
<dbReference type="GO" id="GO:0036374">
    <property type="term" value="F:glutathione hydrolase activity"/>
    <property type="evidence" value="ECO:0007669"/>
    <property type="project" value="UniProtKB-UniRule"/>
</dbReference>
<feature type="active site" description="Nucleophile" evidence="9">
    <location>
        <position position="390"/>
    </location>
</feature>
<keyword evidence="7 11" id="KW-0012">Acyltransferase</keyword>
<dbReference type="InterPro" id="IPR000101">
    <property type="entry name" value="GGT_peptidase"/>
</dbReference>
<dbReference type="InterPro" id="IPR043138">
    <property type="entry name" value="GGT_lsub"/>
</dbReference>
<feature type="binding site" evidence="10">
    <location>
        <position position="483"/>
    </location>
    <ligand>
        <name>L-glutamate</name>
        <dbReference type="ChEBI" id="CHEBI:29985"/>
    </ligand>
</feature>
<dbReference type="InterPro" id="IPR029055">
    <property type="entry name" value="Ntn_hydrolases_N"/>
</dbReference>
<dbReference type="PANTHER" id="PTHR43199">
    <property type="entry name" value="GLUTATHIONE HYDROLASE"/>
    <property type="match status" value="1"/>
</dbReference>
<keyword evidence="4 11" id="KW-0808">Transferase</keyword>
<evidence type="ECO:0000256" key="11">
    <source>
        <dbReference type="RuleBase" id="RU368036"/>
    </source>
</evidence>
<evidence type="ECO:0000256" key="2">
    <source>
        <dbReference type="ARBA" id="ARBA00001089"/>
    </source>
</evidence>
<dbReference type="PANTHER" id="PTHR43199:SF1">
    <property type="entry name" value="GLUTATHIONE HYDROLASE PROENZYME"/>
    <property type="match status" value="1"/>
</dbReference>
<dbReference type="Proteomes" id="UP000092932">
    <property type="component" value="Chromosome"/>
</dbReference>
<dbReference type="EC" id="3.4.19.13" evidence="11"/>
<keyword evidence="14" id="KW-1185">Reference proteome</keyword>
<dbReference type="InterPro" id="IPR051792">
    <property type="entry name" value="GGT_bact"/>
</dbReference>
<dbReference type="SUPFAM" id="SSF56235">
    <property type="entry name" value="N-terminal nucleophile aminohydrolases (Ntn hydrolases)"/>
    <property type="match status" value="1"/>
</dbReference>
<name>A0A1B2AH34_9SPHN</name>
<dbReference type="EC" id="2.3.2.2" evidence="11"/>
<reference evidence="13 14" key="1">
    <citation type="submission" date="2016-07" db="EMBL/GenBank/DDBJ databases">
        <title>Complete genome sequence of Altererythrobacter dongtanensis KCTC 22672, a type strain with esterase isolated from tidal flat.</title>
        <authorList>
            <person name="Cheng H."/>
            <person name="Wu Y.-H."/>
            <person name="Zhou P."/>
            <person name="Huo Y.-Y."/>
            <person name="Wang C.-S."/>
            <person name="Xu X.-W."/>
        </authorList>
    </citation>
    <scope>NUCLEOTIDE SEQUENCE [LARGE SCALE GENOMIC DNA]</scope>
    <source>
        <strain evidence="13 14">KCTC 22672</strain>
    </source>
</reference>
<dbReference type="STRING" id="692370.A6F68_02899"/>
<comment type="catalytic activity">
    <reaction evidence="8 11">
        <text>an N-terminal (5-L-glutamyl)-[peptide] + an alpha-amino acid = 5-L-glutamyl amino acid + an N-terminal L-alpha-aminoacyl-[peptide]</text>
        <dbReference type="Rhea" id="RHEA:23904"/>
        <dbReference type="Rhea" id="RHEA-COMP:9780"/>
        <dbReference type="Rhea" id="RHEA-COMP:9795"/>
        <dbReference type="ChEBI" id="CHEBI:77644"/>
        <dbReference type="ChEBI" id="CHEBI:78597"/>
        <dbReference type="ChEBI" id="CHEBI:78599"/>
        <dbReference type="ChEBI" id="CHEBI:78608"/>
        <dbReference type="EC" id="2.3.2.2"/>
    </reaction>
</comment>
<dbReference type="EMBL" id="CP016591">
    <property type="protein sequence ID" value="ANY21385.1"/>
    <property type="molecule type" value="Genomic_DNA"/>
</dbReference>
<dbReference type="NCBIfam" id="TIGR00066">
    <property type="entry name" value="g_glut_trans"/>
    <property type="match status" value="1"/>
</dbReference>
<comment type="pathway">
    <text evidence="11">Sulfur metabolism; glutathione metabolism.</text>
</comment>
<dbReference type="GO" id="GO:0103068">
    <property type="term" value="F:leukotriene C4 gamma-glutamyl transferase activity"/>
    <property type="evidence" value="ECO:0007669"/>
    <property type="project" value="UniProtKB-EC"/>
</dbReference>
<evidence type="ECO:0000256" key="5">
    <source>
        <dbReference type="ARBA" id="ARBA00022801"/>
    </source>
</evidence>
<dbReference type="PATRIC" id="fig|692370.5.peg.2906"/>
<evidence type="ECO:0000256" key="9">
    <source>
        <dbReference type="PIRSR" id="PIRSR600101-1"/>
    </source>
</evidence>
<dbReference type="InterPro" id="IPR043137">
    <property type="entry name" value="GGT_ssub_C"/>
</dbReference>
<dbReference type="KEGG" id="ado:A6F68_02899"/>
<dbReference type="Gene3D" id="1.10.246.130">
    <property type="match status" value="1"/>
</dbReference>
<comment type="similarity">
    <text evidence="3 11">Belongs to the gamma-glutamyltransferase family.</text>
</comment>
<evidence type="ECO:0000256" key="6">
    <source>
        <dbReference type="ARBA" id="ARBA00023145"/>
    </source>
</evidence>
<proteinExistence type="inferred from homology"/>
<keyword evidence="12" id="KW-0732">Signal</keyword>
<dbReference type="PRINTS" id="PR01210">
    <property type="entry name" value="GGTRANSPTASE"/>
</dbReference>
<keyword evidence="11" id="KW-0317">Glutathione biosynthesis</keyword>
<evidence type="ECO:0000256" key="7">
    <source>
        <dbReference type="ARBA" id="ARBA00023315"/>
    </source>
</evidence>
<dbReference type="GO" id="GO:0006750">
    <property type="term" value="P:glutathione biosynthetic process"/>
    <property type="evidence" value="ECO:0007669"/>
    <property type="project" value="UniProtKB-KW"/>
</dbReference>
<feature type="binding site" evidence="10">
    <location>
        <begin position="461"/>
        <end position="462"/>
    </location>
    <ligand>
        <name>L-glutamate</name>
        <dbReference type="ChEBI" id="CHEBI:29985"/>
    </ligand>
</feature>
<dbReference type="Pfam" id="PF01019">
    <property type="entry name" value="G_glu_transpept"/>
    <property type="match status" value="1"/>
</dbReference>
<feature type="signal peptide" evidence="12">
    <location>
        <begin position="1"/>
        <end position="28"/>
    </location>
</feature>
<dbReference type="OrthoDB" id="9781342at2"/>
<evidence type="ECO:0000256" key="1">
    <source>
        <dbReference type="ARBA" id="ARBA00001049"/>
    </source>
</evidence>
<evidence type="ECO:0000256" key="12">
    <source>
        <dbReference type="SAM" id="SignalP"/>
    </source>
</evidence>
<keyword evidence="6 11" id="KW-0865">Zymogen</keyword>
<gene>
    <name evidence="13" type="primary">ggt_2</name>
    <name evidence="13" type="ORF">A6F68_02899</name>
</gene>
<accession>A0A1B2AH34</accession>
<protein>
    <recommendedName>
        <fullName evidence="11">Glutathione hydrolase proenzyme</fullName>
        <ecNumber evidence="11">2.3.2.2</ecNumber>
        <ecNumber evidence="11">3.4.19.13</ecNumber>
    </recommendedName>
    <component>
        <recommendedName>
            <fullName evidence="11">Glutathione hydrolase large chain</fullName>
        </recommendedName>
    </component>
    <component>
        <recommendedName>
            <fullName evidence="11">Glutathione hydrolase small chain</fullName>
        </recommendedName>
    </component>
</protein>
<keyword evidence="5 11" id="KW-0378">Hydrolase</keyword>
<sequence>MIIFRLWMGRVLAIAAAMALSVPVPASAQSRHLLEYPSIHSPTVGTRGMVVSQSARASEVGAQVLADGGNAVDAAVATAFALAVTLPRAGNIGGDGFMMVHDAKTNATRVVDFRSVAPAAATPAMFVDEHGKEREEANYGYLAPAVPGTVAGLSHAHAKWGRAKWRALVDPARKLARDGVALTADEAFVFGWGKERLSKSASALATFTKPGGALYAKDEVLRQPALAWTLGQIARKGADGFYKGEVARRISADMSANGGLVTEADLAAYRPIERDPLVGSYRGLAIYTTPPASAGGATLLNILNQLEHFDLKSKGAGSAAALHLMAEAMKLGYVDRYEVLGDTGFVSVPLKGFVSKDYAAQRARLIDPKKAQPVEDLAPGDPLAFESPSTTHLSVVDREGNVVSLTYTLGSDFGSGVMPAGTGVLLNNQMNNFSHEQAYEARRTGTPPPKNALAPGKRMLSTMMPTIVMKDGKPWLVTGTPGGSTIIDTVVQVVVNTVDFGLNVAEATHQPRIYQGSSGPLDVEPNFNPDTVAALEALGHRVVTGETKGSAQSIMIERGLVLGAADPRRPGALAVEPKK</sequence>
<dbReference type="RefSeq" id="WP_067681615.1">
    <property type="nucleotide sequence ID" value="NZ_CP016591.1"/>
</dbReference>
<evidence type="ECO:0000256" key="3">
    <source>
        <dbReference type="ARBA" id="ARBA00009381"/>
    </source>
</evidence>
<feature type="binding site" evidence="10">
    <location>
        <position position="114"/>
    </location>
    <ligand>
        <name>L-glutamate</name>
        <dbReference type="ChEBI" id="CHEBI:29985"/>
    </ligand>
</feature>
<dbReference type="Gene3D" id="3.60.20.40">
    <property type="match status" value="1"/>
</dbReference>
<evidence type="ECO:0000256" key="8">
    <source>
        <dbReference type="ARBA" id="ARBA00047417"/>
    </source>
</evidence>
<comment type="PTM">
    <text evidence="11">Cleaved by autocatalysis into a large and a small subunit.</text>
</comment>
<dbReference type="GO" id="GO:0006751">
    <property type="term" value="P:glutathione catabolic process"/>
    <property type="evidence" value="ECO:0007669"/>
    <property type="project" value="UniProtKB-UniRule"/>
</dbReference>